<evidence type="ECO:0000259" key="2">
    <source>
        <dbReference type="Pfam" id="PF12708"/>
    </source>
</evidence>
<dbReference type="SMART" id="SM00710">
    <property type="entry name" value="PbH1"/>
    <property type="match status" value="10"/>
</dbReference>
<feature type="domain" description="Rhamnogalacturonase A/B/Epimerase-like pectate lyase" evidence="2">
    <location>
        <begin position="94"/>
        <end position="359"/>
    </location>
</feature>
<evidence type="ECO:0000313" key="4">
    <source>
        <dbReference type="Proteomes" id="UP000290545"/>
    </source>
</evidence>
<organism evidence="3 4">
    <name type="scientific">Filimonas effusa</name>
    <dbReference type="NCBI Taxonomy" id="2508721"/>
    <lineage>
        <taxon>Bacteria</taxon>
        <taxon>Pseudomonadati</taxon>
        <taxon>Bacteroidota</taxon>
        <taxon>Chitinophagia</taxon>
        <taxon>Chitinophagales</taxon>
        <taxon>Chitinophagaceae</taxon>
        <taxon>Filimonas</taxon>
    </lineage>
</organism>
<keyword evidence="4" id="KW-1185">Reference proteome</keyword>
<dbReference type="InterPro" id="IPR024535">
    <property type="entry name" value="RHGA/B-epi-like_pectate_lyase"/>
</dbReference>
<dbReference type="RefSeq" id="WP_129005255.1">
    <property type="nucleotide sequence ID" value="NZ_SDHZ01000003.1"/>
</dbReference>
<evidence type="ECO:0000256" key="1">
    <source>
        <dbReference type="SAM" id="SignalP"/>
    </source>
</evidence>
<dbReference type="Proteomes" id="UP000290545">
    <property type="component" value="Unassembled WGS sequence"/>
</dbReference>
<dbReference type="InterPro" id="IPR012334">
    <property type="entry name" value="Pectin_lyas_fold"/>
</dbReference>
<feature type="signal peptide" evidence="1">
    <location>
        <begin position="1"/>
        <end position="16"/>
    </location>
</feature>
<dbReference type="InterPro" id="IPR006626">
    <property type="entry name" value="PbH1"/>
</dbReference>
<gene>
    <name evidence="3" type="ORF">ESB13_18900</name>
</gene>
<keyword evidence="1" id="KW-0732">Signal</keyword>
<feature type="chain" id="PRO_5020585948" description="Rhamnogalacturonase A/B/Epimerase-like pectate lyase domain-containing protein" evidence="1">
    <location>
        <begin position="17"/>
        <end position="761"/>
    </location>
</feature>
<evidence type="ECO:0000313" key="3">
    <source>
        <dbReference type="EMBL" id="RXK81858.1"/>
    </source>
</evidence>
<dbReference type="OrthoDB" id="606446at2"/>
<dbReference type="Gene3D" id="2.160.20.10">
    <property type="entry name" value="Single-stranded right-handed beta-helix, Pectin lyase-like"/>
    <property type="match status" value="2"/>
</dbReference>
<dbReference type="EMBL" id="SDHZ01000003">
    <property type="protein sequence ID" value="RXK81858.1"/>
    <property type="molecule type" value="Genomic_DNA"/>
</dbReference>
<dbReference type="AlphaFoldDB" id="A0A4Q1D1V1"/>
<name>A0A4Q1D1V1_9BACT</name>
<reference evidence="3 4" key="1">
    <citation type="submission" date="2019-01" db="EMBL/GenBank/DDBJ databases">
        <title>Filimonas sp. strain TTM-71.</title>
        <authorList>
            <person name="Chen W.-M."/>
        </authorList>
    </citation>
    <scope>NUCLEOTIDE SEQUENCE [LARGE SCALE GENOMIC DNA]</scope>
    <source>
        <strain evidence="3 4">TTM-71</strain>
    </source>
</reference>
<proteinExistence type="predicted"/>
<sequence length="761" mass="83039">MRRFLAFLLFPVFAMAQQKPVKAVRQAGITVQVATIEEMELFNDSSVQLLITDPARGGLFHYSEDSLTDGGLRFAATGVGHGSWQRLYDQSVALNVKWFGAKGDGKFNDFQALQKAINIAAAAQMPLLLPSGKYYIPASAALNLPSNTHIKGAGVTFSSIMTDSVFHNGAAALLKTTGDNIVLEDITFSGGRPKAVNSKSIREAGRYAILNISFDSKPSSNITIQRCHFMDAFGRGISYRAVNISIRDCSFKRIGRYDINFARLDGAICNFGRTGCEDVVIERNRFEFVGTHCVASFKTEGLKIRDNYLDQISGIGLANQQCSNVEVSGNTFNNTGDNGVDFQRCERIVINNNYFNNAGDKNAGDAGSAAAVFVGDDYGLAGSSSTIISNNFITGTFNYKNKNSKSAFQNCGFYIIDANHVKITNNIIRYIGAVPSDTSSIVLEDGNGIMIVNTKRGSGTDIVIEGNTLSHLKANGIYVNGQSRELKIKNNYIDKFGSNGILLSAIGTNLFSQVEGNTIVDGMNFFHHNVAADIYVEAANAWITNFNLSRNQLRNDSRGSYSSRNDTVFTTHGIYFNAQGFGKFNNLLVSDNQMNGHLIDEIGFSDNISEYSVTKENYFPLVSFKNNFSGSTDDQPDIIIPGLNQPVKPKIITESYGVEPPAYGNYSAGSTIKNIFPENDVYGWVAANSGFAASLKWKAGVHYTPGQTVYVNDQVFRCKIGGTSGKNAPAPQDALIADGQVKWQAMGNRVIFKKVLLREMR</sequence>
<protein>
    <recommendedName>
        <fullName evidence="2">Rhamnogalacturonase A/B/Epimerase-like pectate lyase domain-containing protein</fullName>
    </recommendedName>
</protein>
<dbReference type="Pfam" id="PF12708">
    <property type="entry name" value="Pect-lyase_RHGA_epim"/>
    <property type="match status" value="1"/>
</dbReference>
<comment type="caution">
    <text evidence="3">The sequence shown here is derived from an EMBL/GenBank/DDBJ whole genome shotgun (WGS) entry which is preliminary data.</text>
</comment>
<accession>A0A4Q1D1V1</accession>
<dbReference type="InterPro" id="IPR011050">
    <property type="entry name" value="Pectin_lyase_fold/virulence"/>
</dbReference>
<dbReference type="SUPFAM" id="SSF51126">
    <property type="entry name" value="Pectin lyase-like"/>
    <property type="match status" value="2"/>
</dbReference>